<reference evidence="2" key="1">
    <citation type="journal article" date="2019" name="Int. J. Syst. Evol. Microbiol.">
        <title>The Global Catalogue of Microorganisms (GCM) 10K type strain sequencing project: providing services to taxonomists for standard genome sequencing and annotation.</title>
        <authorList>
            <consortium name="The Broad Institute Genomics Platform"/>
            <consortium name="The Broad Institute Genome Sequencing Center for Infectious Disease"/>
            <person name="Wu L."/>
            <person name="Ma J."/>
        </authorList>
    </citation>
    <scope>NUCLEOTIDE SEQUENCE [LARGE SCALE GENOMIC DNA]</scope>
    <source>
        <strain evidence="2">ZS-22-S1</strain>
    </source>
</reference>
<accession>A0ABV9S1E2</accession>
<comment type="caution">
    <text evidence="1">The sequence shown here is derived from an EMBL/GenBank/DDBJ whole genome shotgun (WGS) entry which is preliminary data.</text>
</comment>
<dbReference type="RefSeq" id="WP_378056671.1">
    <property type="nucleotide sequence ID" value="NZ_JBHSIS010000006.1"/>
</dbReference>
<proteinExistence type="predicted"/>
<evidence type="ECO:0000313" key="2">
    <source>
        <dbReference type="Proteomes" id="UP001595859"/>
    </source>
</evidence>
<gene>
    <name evidence="1" type="ORF">ACFPCV_14640</name>
</gene>
<sequence>MNARAVVIGLAIGVVFGAGIASLVWSLTGGGDGGDSDVAAVCGVVERTPVPDENTSLEDLRRWAVGEVMPSVAKADPEYQPLADALSDAVRSMRQFDFEKMRAAVDRAKGLCAGH</sequence>
<name>A0ABV9S1E2_9PSEU</name>
<evidence type="ECO:0000313" key="1">
    <source>
        <dbReference type="EMBL" id="MFC4854743.1"/>
    </source>
</evidence>
<dbReference type="Proteomes" id="UP001595859">
    <property type="component" value="Unassembled WGS sequence"/>
</dbReference>
<keyword evidence="2" id="KW-1185">Reference proteome</keyword>
<dbReference type="EMBL" id="JBHSIS010000006">
    <property type="protein sequence ID" value="MFC4854743.1"/>
    <property type="molecule type" value="Genomic_DNA"/>
</dbReference>
<organism evidence="1 2">
    <name type="scientific">Actinophytocola glycyrrhizae</name>
    <dbReference type="NCBI Taxonomy" id="2044873"/>
    <lineage>
        <taxon>Bacteria</taxon>
        <taxon>Bacillati</taxon>
        <taxon>Actinomycetota</taxon>
        <taxon>Actinomycetes</taxon>
        <taxon>Pseudonocardiales</taxon>
        <taxon>Pseudonocardiaceae</taxon>
    </lineage>
</organism>
<protein>
    <submittedName>
        <fullName evidence="1">Uncharacterized protein</fullName>
    </submittedName>
</protein>